<proteinExistence type="inferred from homology"/>
<keyword evidence="10" id="KW-1185">Reference proteome</keyword>
<comment type="subcellular location">
    <subcellularLocation>
        <location evidence="1 7">Cell membrane</location>
        <topology evidence="1 7">Multi-pass membrane protein</topology>
    </subcellularLocation>
</comment>
<dbReference type="InterPro" id="IPR045324">
    <property type="entry name" value="Small_multidrug_res"/>
</dbReference>
<evidence type="ECO:0000256" key="1">
    <source>
        <dbReference type="ARBA" id="ARBA00004651"/>
    </source>
</evidence>
<sequence length="112" mass="12150">MSWIYLILGIFAEIIGTTSMKFSVGFTKLIPSFSIFIFYGLSLTLVTLSLEKIDVSVAYSIWSGVGTAIIAVIGIIYFKEPLSTIKILSILLIIAGVIGLNLDGNLMKNGQQ</sequence>
<keyword evidence="5 8" id="KW-1133">Transmembrane helix</keyword>
<dbReference type="Pfam" id="PF00893">
    <property type="entry name" value="Multi_Drug_Res"/>
    <property type="match status" value="1"/>
</dbReference>
<evidence type="ECO:0000256" key="8">
    <source>
        <dbReference type="SAM" id="Phobius"/>
    </source>
</evidence>
<evidence type="ECO:0000313" key="10">
    <source>
        <dbReference type="Proteomes" id="UP000067625"/>
    </source>
</evidence>
<dbReference type="FunFam" id="1.10.3730.20:FF:000001">
    <property type="entry name" value="Quaternary ammonium compound resistance transporter SugE"/>
    <property type="match status" value="1"/>
</dbReference>
<evidence type="ECO:0000256" key="7">
    <source>
        <dbReference type="RuleBase" id="RU003942"/>
    </source>
</evidence>
<evidence type="ECO:0000256" key="4">
    <source>
        <dbReference type="ARBA" id="ARBA00022692"/>
    </source>
</evidence>
<dbReference type="STRING" id="1441095.AM592_20805"/>
<keyword evidence="3" id="KW-1003">Cell membrane</keyword>
<dbReference type="PANTHER" id="PTHR30561:SF1">
    <property type="entry name" value="MULTIDRUG TRANSPORTER EMRE"/>
    <property type="match status" value="1"/>
</dbReference>
<keyword evidence="2" id="KW-0813">Transport</keyword>
<dbReference type="GO" id="GO:0005886">
    <property type="term" value="C:plasma membrane"/>
    <property type="evidence" value="ECO:0007669"/>
    <property type="project" value="UniProtKB-SubCell"/>
</dbReference>
<reference evidence="10" key="1">
    <citation type="submission" date="2015-08" db="EMBL/GenBank/DDBJ databases">
        <title>Genome sequencing project for genomic taxonomy and phylogenomics of Bacillus-like bacteria.</title>
        <authorList>
            <person name="Liu B."/>
            <person name="Wang J."/>
            <person name="Zhu Y."/>
            <person name="Liu G."/>
            <person name="Chen Q."/>
            <person name="Chen Z."/>
            <person name="Lan J."/>
            <person name="Che J."/>
            <person name="Ge C."/>
            <person name="Shi H."/>
            <person name="Pan Z."/>
            <person name="Liu X."/>
        </authorList>
    </citation>
    <scope>NUCLEOTIDE SEQUENCE [LARGE SCALE GENOMIC DNA]</scope>
    <source>
        <strain evidence="10">FJAT-4402</strain>
    </source>
</reference>
<dbReference type="GO" id="GO:0022857">
    <property type="term" value="F:transmembrane transporter activity"/>
    <property type="evidence" value="ECO:0007669"/>
    <property type="project" value="InterPro"/>
</dbReference>
<name>A0A0M4G0P5_9BACI</name>
<evidence type="ECO:0000256" key="5">
    <source>
        <dbReference type="ARBA" id="ARBA00022989"/>
    </source>
</evidence>
<evidence type="ECO:0000256" key="6">
    <source>
        <dbReference type="ARBA" id="ARBA00023136"/>
    </source>
</evidence>
<dbReference type="OrthoDB" id="21828at2"/>
<comment type="similarity">
    <text evidence="7">Belongs to the drug/metabolite transporter (DMT) superfamily. Small multidrug resistance (SMR) (TC 2.A.7.1) family.</text>
</comment>
<feature type="transmembrane region" description="Helical" evidence="8">
    <location>
        <begin position="29"/>
        <end position="50"/>
    </location>
</feature>
<keyword evidence="6 8" id="KW-0472">Membrane</keyword>
<feature type="transmembrane region" description="Helical" evidence="8">
    <location>
        <begin position="57"/>
        <end position="78"/>
    </location>
</feature>
<evidence type="ECO:0000256" key="2">
    <source>
        <dbReference type="ARBA" id="ARBA00022448"/>
    </source>
</evidence>
<evidence type="ECO:0000256" key="3">
    <source>
        <dbReference type="ARBA" id="ARBA00022475"/>
    </source>
</evidence>
<gene>
    <name evidence="9" type="ORF">AM592_20805</name>
</gene>
<dbReference type="RefSeq" id="WP_053605551.1">
    <property type="nucleotide sequence ID" value="NZ_CP012600.1"/>
</dbReference>
<dbReference type="SUPFAM" id="SSF103481">
    <property type="entry name" value="Multidrug resistance efflux transporter EmrE"/>
    <property type="match status" value="1"/>
</dbReference>
<dbReference type="InterPro" id="IPR037185">
    <property type="entry name" value="EmrE-like"/>
</dbReference>
<reference evidence="9 10" key="2">
    <citation type="journal article" date="2016" name="Int. J. Syst. Evol. Microbiol.">
        <title>Bacillus gobiensis sp. nov., isolated from a soil sample.</title>
        <authorList>
            <person name="Liu B."/>
            <person name="Liu G.H."/>
            <person name="Cetin S."/>
            <person name="Schumann P."/>
            <person name="Pan Z.Z."/>
            <person name="Chen Q.Q."/>
        </authorList>
    </citation>
    <scope>NUCLEOTIDE SEQUENCE [LARGE SCALE GENOMIC DNA]</scope>
    <source>
        <strain evidence="9 10">FJAT-4402</strain>
    </source>
</reference>
<dbReference type="InterPro" id="IPR000390">
    <property type="entry name" value="Small_drug/metabolite_transptr"/>
</dbReference>
<accession>A0A0M4G0P5</accession>
<organism evidence="9 10">
    <name type="scientific">Bacillus gobiensis</name>
    <dbReference type="NCBI Taxonomy" id="1441095"/>
    <lineage>
        <taxon>Bacteria</taxon>
        <taxon>Bacillati</taxon>
        <taxon>Bacillota</taxon>
        <taxon>Bacilli</taxon>
        <taxon>Bacillales</taxon>
        <taxon>Bacillaceae</taxon>
        <taxon>Bacillus</taxon>
    </lineage>
</organism>
<feature type="transmembrane region" description="Helical" evidence="8">
    <location>
        <begin position="84"/>
        <end position="102"/>
    </location>
</feature>
<evidence type="ECO:0008006" key="11">
    <source>
        <dbReference type="Google" id="ProtNLM"/>
    </source>
</evidence>
<dbReference type="Proteomes" id="UP000067625">
    <property type="component" value="Chromosome"/>
</dbReference>
<dbReference type="PATRIC" id="fig|1441095.3.peg.4605"/>
<dbReference type="EMBL" id="CP012600">
    <property type="protein sequence ID" value="ALC83688.1"/>
    <property type="molecule type" value="Genomic_DNA"/>
</dbReference>
<dbReference type="PANTHER" id="PTHR30561">
    <property type="entry name" value="SMR FAMILY PROTON-DEPENDENT DRUG EFFLUX TRANSPORTER SUGE"/>
    <property type="match status" value="1"/>
</dbReference>
<keyword evidence="4 7" id="KW-0812">Transmembrane</keyword>
<dbReference type="Gene3D" id="1.10.3730.20">
    <property type="match status" value="1"/>
</dbReference>
<protein>
    <recommendedName>
        <fullName evidence="11">Multidrug transporter</fullName>
    </recommendedName>
</protein>
<evidence type="ECO:0000313" key="9">
    <source>
        <dbReference type="EMBL" id="ALC83688.1"/>
    </source>
</evidence>
<dbReference type="AlphaFoldDB" id="A0A0M4G0P5"/>